<dbReference type="Pfam" id="PF00378">
    <property type="entry name" value="ECH_1"/>
    <property type="match status" value="1"/>
</dbReference>
<sequence length="661" mass="70666">MELEDVNSVAVLGAGNMGHGIAEVVAIAGYDVAIRDINEDLVSDGYDDIEWSLGKLVEQDQLTEEEADAALERVEPVVEMEAAVGESDVIIEAVPEKMEIKKDVYGEVEEYAPERAVFATNTSSLSITELSEVTDRPERFCGMHFFNPPIRMPLVEVISGAHTDEGTLDLIEALAEDVGKSPVRVHKDSPGFIVNRVLVPLMNEAAWMVHGEEATVAEIDSTAKFDMGLPMGLFELTDQVGLDVGLHVQEYMHETLGDAYEPCPLTVEKVEAGDLGKKTGKGVYDYEDGEGVEIPTDEGEEWIADRLLAVMADEVAQLIDGDVAGPDAIDEAMQLGAGFPDGPAKMADKRGLADLLSALEDAHEETGAARHAPSEALGGFADDGGFYGADDGNDDGGDEPDYEAIRVEYPREKVAHVAIDRPHRMNTISSDLLEELAGAVEALDGDDDVRAIALTGAGDRAFSAGADVQSMAAGGGDPIEGIELSRQGQETFGSLEECDLPVVAGIDGYCLGGGMELAACADMRVASERSELGQPELNLGLIPGWGGTQRLPRIVGEGRAKEIVLTAERYDPETMADYGFVNEVTDNDSLEERTLDLAEEIAAGPPIAHRFTKRAMRAGRDDMEAGLELEATAFGHLMGTDDLMEGITAFMGDGEPEFEGK</sequence>
<dbReference type="PANTHER" id="PTHR43612">
    <property type="entry name" value="TRIFUNCTIONAL ENZYME SUBUNIT ALPHA"/>
    <property type="match status" value="1"/>
</dbReference>
<dbReference type="InterPro" id="IPR006108">
    <property type="entry name" value="3HC_DH_C"/>
</dbReference>
<keyword evidence="10" id="KW-0443">Lipid metabolism</keyword>
<evidence type="ECO:0000256" key="3">
    <source>
        <dbReference type="ARBA" id="ARBA00007005"/>
    </source>
</evidence>
<dbReference type="FunFam" id="3.40.50.720:FF:000009">
    <property type="entry name" value="Fatty oxidation complex, alpha subunit"/>
    <property type="match status" value="1"/>
</dbReference>
<dbReference type="InterPro" id="IPR050136">
    <property type="entry name" value="FA_oxidation_alpha_subunit"/>
</dbReference>
<evidence type="ECO:0000259" key="15">
    <source>
        <dbReference type="Pfam" id="PF02737"/>
    </source>
</evidence>
<accession>A0ABD5QGB4</accession>
<dbReference type="Gene3D" id="3.40.50.720">
    <property type="entry name" value="NAD(P)-binding Rossmann-like Domain"/>
    <property type="match status" value="1"/>
</dbReference>
<dbReference type="SUPFAM" id="SSF52096">
    <property type="entry name" value="ClpP/crotonase"/>
    <property type="match status" value="1"/>
</dbReference>
<dbReference type="EMBL" id="JBHSJG010000036">
    <property type="protein sequence ID" value="MFC4988738.1"/>
    <property type="molecule type" value="Genomic_DNA"/>
</dbReference>
<dbReference type="Proteomes" id="UP001595925">
    <property type="component" value="Unassembled WGS sequence"/>
</dbReference>
<dbReference type="Gene3D" id="1.10.1040.10">
    <property type="entry name" value="N-(1-d-carboxylethyl)-l-norvaline Dehydrogenase, domain 2"/>
    <property type="match status" value="2"/>
</dbReference>
<evidence type="ECO:0000256" key="2">
    <source>
        <dbReference type="ARBA" id="ARBA00005254"/>
    </source>
</evidence>
<gene>
    <name evidence="16" type="ORF">ACFPFO_13390</name>
</gene>
<organism evidence="16 17">
    <name type="scientific">Saliphagus infecundisoli</name>
    <dbReference type="NCBI Taxonomy" id="1849069"/>
    <lineage>
        <taxon>Archaea</taxon>
        <taxon>Methanobacteriati</taxon>
        <taxon>Methanobacteriota</taxon>
        <taxon>Stenosarchaea group</taxon>
        <taxon>Halobacteria</taxon>
        <taxon>Halobacteriales</taxon>
        <taxon>Natrialbaceae</taxon>
        <taxon>Saliphagus</taxon>
    </lineage>
</organism>
<keyword evidence="12" id="KW-0511">Multifunctional enzyme</keyword>
<keyword evidence="7" id="KW-0276">Fatty acid metabolism</keyword>
<dbReference type="InterPro" id="IPR006180">
    <property type="entry name" value="3-OHacyl-CoA_DH_CS"/>
</dbReference>
<keyword evidence="8" id="KW-0560">Oxidoreductase</keyword>
<comment type="caution">
    <text evidence="16">The sequence shown here is derived from an EMBL/GenBank/DDBJ whole genome shotgun (WGS) entry which is preliminary data.</text>
</comment>
<evidence type="ECO:0000256" key="7">
    <source>
        <dbReference type="ARBA" id="ARBA00022832"/>
    </source>
</evidence>
<dbReference type="GO" id="GO:0006635">
    <property type="term" value="P:fatty acid beta-oxidation"/>
    <property type="evidence" value="ECO:0007669"/>
    <property type="project" value="UniProtKB-ARBA"/>
</dbReference>
<dbReference type="InterPro" id="IPR036291">
    <property type="entry name" value="NAD(P)-bd_dom_sf"/>
</dbReference>
<dbReference type="InterPro" id="IPR001753">
    <property type="entry name" value="Enoyl-CoA_hydra/iso"/>
</dbReference>
<reference evidence="16 17" key="1">
    <citation type="journal article" date="2019" name="Int. J. Syst. Evol. Microbiol.">
        <title>The Global Catalogue of Microorganisms (GCM) 10K type strain sequencing project: providing services to taxonomists for standard genome sequencing and annotation.</title>
        <authorList>
            <consortium name="The Broad Institute Genomics Platform"/>
            <consortium name="The Broad Institute Genome Sequencing Center for Infectious Disease"/>
            <person name="Wu L."/>
            <person name="Ma J."/>
        </authorList>
    </citation>
    <scope>NUCLEOTIDE SEQUENCE [LARGE SCALE GENOMIC DNA]</scope>
    <source>
        <strain evidence="16 17">CGMCC 1.15824</strain>
    </source>
</reference>
<dbReference type="EC" id="4.2.1.17" evidence="6"/>
<protein>
    <recommendedName>
        <fullName evidence="6">enoyl-CoA hydratase</fullName>
        <ecNumber evidence="6">4.2.1.17</ecNumber>
    </recommendedName>
</protein>
<dbReference type="InterPro" id="IPR014748">
    <property type="entry name" value="Enoyl-CoA_hydra_C"/>
</dbReference>
<evidence type="ECO:0000256" key="11">
    <source>
        <dbReference type="ARBA" id="ARBA00023239"/>
    </source>
</evidence>
<dbReference type="InterPro" id="IPR008927">
    <property type="entry name" value="6-PGluconate_DH-like_C_sf"/>
</dbReference>
<comment type="similarity">
    <text evidence="4">In the N-terminal section; belongs to the enoyl-CoA hydratase/isomerase family.</text>
</comment>
<feature type="domain" description="3-hydroxyacyl-CoA dehydrogenase C-terminal" evidence="14">
    <location>
        <begin position="191"/>
        <end position="286"/>
    </location>
</feature>
<feature type="domain" description="3-hydroxyacyl-CoA dehydrogenase NAD binding" evidence="15">
    <location>
        <begin position="8"/>
        <end position="188"/>
    </location>
</feature>
<evidence type="ECO:0000256" key="13">
    <source>
        <dbReference type="SAM" id="MobiDB-lite"/>
    </source>
</evidence>
<dbReference type="GO" id="GO:0004300">
    <property type="term" value="F:enoyl-CoA hydratase activity"/>
    <property type="evidence" value="ECO:0007669"/>
    <property type="project" value="UniProtKB-EC"/>
</dbReference>
<proteinExistence type="inferred from homology"/>
<dbReference type="Gene3D" id="1.10.12.10">
    <property type="entry name" value="Lyase 2-enoyl-coa Hydratase, Chain A, domain 2"/>
    <property type="match status" value="1"/>
</dbReference>
<evidence type="ECO:0000256" key="8">
    <source>
        <dbReference type="ARBA" id="ARBA00023002"/>
    </source>
</evidence>
<dbReference type="SUPFAM" id="SSF51735">
    <property type="entry name" value="NAD(P)-binding Rossmann-fold domains"/>
    <property type="match status" value="1"/>
</dbReference>
<evidence type="ECO:0000256" key="4">
    <source>
        <dbReference type="ARBA" id="ARBA00008750"/>
    </source>
</evidence>
<keyword evidence="11" id="KW-0456">Lyase</keyword>
<evidence type="ECO:0000313" key="17">
    <source>
        <dbReference type="Proteomes" id="UP001595925"/>
    </source>
</evidence>
<keyword evidence="17" id="KW-1185">Reference proteome</keyword>
<comment type="similarity">
    <text evidence="5">Belongs to the 3-hydroxyacyl-CoA dehydrogenase family.</text>
</comment>
<dbReference type="FunFam" id="3.90.226.10:FF:000009">
    <property type="entry name" value="Carnitinyl-CoA dehydratase"/>
    <property type="match status" value="1"/>
</dbReference>
<name>A0ABD5QGB4_9EURY</name>
<dbReference type="SUPFAM" id="SSF48179">
    <property type="entry name" value="6-phosphogluconate dehydrogenase C-terminal domain-like"/>
    <property type="match status" value="2"/>
</dbReference>
<comment type="similarity">
    <text evidence="3">In the central section; belongs to the 3-hydroxyacyl-CoA dehydrogenase family.</text>
</comment>
<dbReference type="InterPro" id="IPR013328">
    <property type="entry name" value="6PGD_dom2"/>
</dbReference>
<evidence type="ECO:0000259" key="14">
    <source>
        <dbReference type="Pfam" id="PF00725"/>
    </source>
</evidence>
<dbReference type="Pfam" id="PF00725">
    <property type="entry name" value="3HCDH"/>
    <property type="match status" value="2"/>
</dbReference>
<dbReference type="AlphaFoldDB" id="A0ABD5QGB4"/>
<dbReference type="InterPro" id="IPR029045">
    <property type="entry name" value="ClpP/crotonase-like_dom_sf"/>
</dbReference>
<dbReference type="RefSeq" id="WP_224827460.1">
    <property type="nucleotide sequence ID" value="NZ_JAIVEF010000001.1"/>
</dbReference>
<evidence type="ECO:0000256" key="5">
    <source>
        <dbReference type="ARBA" id="ARBA00009463"/>
    </source>
</evidence>
<comment type="pathway">
    <text evidence="1">Lipid metabolism; fatty acid beta-oxidation.</text>
</comment>
<comment type="similarity">
    <text evidence="2">Belongs to the enoyl-CoA hydratase/isomerase family.</text>
</comment>
<evidence type="ECO:0000256" key="6">
    <source>
        <dbReference type="ARBA" id="ARBA00012076"/>
    </source>
</evidence>
<feature type="domain" description="3-hydroxyacyl-CoA dehydrogenase C-terminal" evidence="14">
    <location>
        <begin position="303"/>
        <end position="384"/>
    </location>
</feature>
<dbReference type="InterPro" id="IPR006176">
    <property type="entry name" value="3-OHacyl-CoA_DH_NAD-bd"/>
</dbReference>
<dbReference type="GO" id="GO:0003857">
    <property type="term" value="F:(3S)-3-hydroxyacyl-CoA dehydrogenase (NAD+) activity"/>
    <property type="evidence" value="ECO:0007669"/>
    <property type="project" value="UniProtKB-ARBA"/>
</dbReference>
<dbReference type="PROSITE" id="PS00067">
    <property type="entry name" value="3HCDH"/>
    <property type="match status" value="1"/>
</dbReference>
<evidence type="ECO:0000256" key="12">
    <source>
        <dbReference type="ARBA" id="ARBA00023268"/>
    </source>
</evidence>
<keyword evidence="9" id="KW-0520">NAD</keyword>
<evidence type="ECO:0000313" key="16">
    <source>
        <dbReference type="EMBL" id="MFC4988738.1"/>
    </source>
</evidence>
<evidence type="ECO:0000256" key="10">
    <source>
        <dbReference type="ARBA" id="ARBA00023098"/>
    </source>
</evidence>
<dbReference type="PANTHER" id="PTHR43612:SF3">
    <property type="entry name" value="TRIFUNCTIONAL ENZYME SUBUNIT ALPHA, MITOCHONDRIAL"/>
    <property type="match status" value="1"/>
</dbReference>
<feature type="region of interest" description="Disordered" evidence="13">
    <location>
        <begin position="364"/>
        <end position="399"/>
    </location>
</feature>
<dbReference type="Gene3D" id="3.90.226.10">
    <property type="entry name" value="2-enoyl-CoA Hydratase, Chain A, domain 1"/>
    <property type="match status" value="1"/>
</dbReference>
<dbReference type="Pfam" id="PF02737">
    <property type="entry name" value="3HCDH_N"/>
    <property type="match status" value="1"/>
</dbReference>
<evidence type="ECO:0000256" key="9">
    <source>
        <dbReference type="ARBA" id="ARBA00023027"/>
    </source>
</evidence>
<evidence type="ECO:0000256" key="1">
    <source>
        <dbReference type="ARBA" id="ARBA00005005"/>
    </source>
</evidence>
<dbReference type="CDD" id="cd06558">
    <property type="entry name" value="crotonase-like"/>
    <property type="match status" value="1"/>
</dbReference>